<keyword evidence="3" id="KW-1185">Reference proteome</keyword>
<gene>
    <name evidence="2" type="ORF">ACFPPB_14970</name>
</gene>
<accession>A0ABW0SZA5</accession>
<proteinExistence type="predicted"/>
<feature type="chain" id="PRO_5045142272" description="Aspartyl protease" evidence="1">
    <location>
        <begin position="23"/>
        <end position="285"/>
    </location>
</feature>
<reference evidence="3" key="1">
    <citation type="journal article" date="2019" name="Int. J. Syst. Evol. Microbiol.">
        <title>The Global Catalogue of Microorganisms (GCM) 10K type strain sequencing project: providing services to taxonomists for standard genome sequencing and annotation.</title>
        <authorList>
            <consortium name="The Broad Institute Genomics Platform"/>
            <consortium name="The Broad Institute Genome Sequencing Center for Infectious Disease"/>
            <person name="Wu L."/>
            <person name="Ma J."/>
        </authorList>
    </citation>
    <scope>NUCLEOTIDE SEQUENCE [LARGE SCALE GENOMIC DNA]</scope>
    <source>
        <strain evidence="3">CGMCC 1.13587</strain>
    </source>
</reference>
<feature type="signal peptide" evidence="1">
    <location>
        <begin position="1"/>
        <end position="22"/>
    </location>
</feature>
<dbReference type="RefSeq" id="WP_377328490.1">
    <property type="nucleotide sequence ID" value="NZ_JBHSNG010000018.1"/>
</dbReference>
<organism evidence="2 3">
    <name type="scientific">Rhodanobacter terrae</name>
    <dbReference type="NCBI Taxonomy" id="418647"/>
    <lineage>
        <taxon>Bacteria</taxon>
        <taxon>Pseudomonadati</taxon>
        <taxon>Pseudomonadota</taxon>
        <taxon>Gammaproteobacteria</taxon>
        <taxon>Lysobacterales</taxon>
        <taxon>Rhodanobacteraceae</taxon>
        <taxon>Rhodanobacter</taxon>
    </lineage>
</organism>
<evidence type="ECO:0000313" key="3">
    <source>
        <dbReference type="Proteomes" id="UP001596111"/>
    </source>
</evidence>
<evidence type="ECO:0008006" key="4">
    <source>
        <dbReference type="Google" id="ProtNLM"/>
    </source>
</evidence>
<sequence length="285" mass="29547">MPKRRWSIAFVIALGAVGVSHAAEPAPARVIPLASYLGAVPSMQVQLGGSQATVLLDTAGGLTVLTPGGAGKAGCEPWGRLSGMRMRGDRVDLPRCDGVKLKVAGHSITIPEVGVWDFSKLLPKDAPPLDGSVALDAFAGQVVTLDLSGGHLIVETPASAKARTAHATELPMRLAREVGGASLTPLVAVPTAKGNLWFELDCGSDGALIVNRAVAAALGLDPAMTRGQPANLALAPQIKLQGSAQVQDLVVDGNIGAPILRQWIITMDLAHQRLWLSPARSSAKR</sequence>
<dbReference type="EMBL" id="JBHSNG010000018">
    <property type="protein sequence ID" value="MFC5582421.1"/>
    <property type="molecule type" value="Genomic_DNA"/>
</dbReference>
<name>A0ABW0SZA5_9GAMM</name>
<protein>
    <recommendedName>
        <fullName evidence="4">Aspartyl protease</fullName>
    </recommendedName>
</protein>
<evidence type="ECO:0000256" key="1">
    <source>
        <dbReference type="SAM" id="SignalP"/>
    </source>
</evidence>
<comment type="caution">
    <text evidence="2">The sequence shown here is derived from an EMBL/GenBank/DDBJ whole genome shotgun (WGS) entry which is preliminary data.</text>
</comment>
<dbReference type="Proteomes" id="UP001596111">
    <property type="component" value="Unassembled WGS sequence"/>
</dbReference>
<keyword evidence="1" id="KW-0732">Signal</keyword>
<evidence type="ECO:0000313" key="2">
    <source>
        <dbReference type="EMBL" id="MFC5582421.1"/>
    </source>
</evidence>